<protein>
    <submittedName>
        <fullName evidence="1">Regulatory protein Spx</fullName>
    </submittedName>
</protein>
<dbReference type="InterPro" id="IPR006504">
    <property type="entry name" value="Tscrpt_reg_Spx/MgsR"/>
</dbReference>
<dbReference type="InterPro" id="IPR006660">
    <property type="entry name" value="Arsenate_reductase-like"/>
</dbReference>
<dbReference type="Gene3D" id="3.40.30.10">
    <property type="entry name" value="Glutaredoxin"/>
    <property type="match status" value="1"/>
</dbReference>
<accession>A0A1J5QYD3</accession>
<dbReference type="NCBIfam" id="TIGR01617">
    <property type="entry name" value="arsC_related"/>
    <property type="match status" value="1"/>
</dbReference>
<proteinExistence type="predicted"/>
<evidence type="ECO:0000313" key="1">
    <source>
        <dbReference type="EMBL" id="OIQ88608.1"/>
    </source>
</evidence>
<dbReference type="PANTHER" id="PTHR30041:SF8">
    <property type="entry name" value="PROTEIN YFFB"/>
    <property type="match status" value="1"/>
</dbReference>
<dbReference type="InterPro" id="IPR036249">
    <property type="entry name" value="Thioredoxin-like_sf"/>
</dbReference>
<name>A0A1J5QYD3_9ZZZZ</name>
<reference evidence="1" key="1">
    <citation type="submission" date="2016-10" db="EMBL/GenBank/DDBJ databases">
        <title>Sequence of Gallionella enrichment culture.</title>
        <authorList>
            <person name="Poehlein A."/>
            <person name="Muehling M."/>
            <person name="Daniel R."/>
        </authorList>
    </citation>
    <scope>NUCLEOTIDE SEQUENCE</scope>
</reference>
<sequence>MKLYGIPNCGTVRQARTFLAAHGVAYDFHDFKKDGVTEAMLGNWLQQVGWQKLLKKTGPTWGQLPDAVKAGIVDDASARALMLEKPNVIRRPVLEQDGRVLATGFNEADYESLIP</sequence>
<gene>
    <name evidence="1" type="primary">spxA_8</name>
    <name evidence="1" type="ORF">GALL_295310</name>
</gene>
<dbReference type="CDD" id="cd03035">
    <property type="entry name" value="ArsC_Yffb"/>
    <property type="match status" value="1"/>
</dbReference>
<dbReference type="AlphaFoldDB" id="A0A1J5QYD3"/>
<dbReference type="Pfam" id="PF03960">
    <property type="entry name" value="ArsC"/>
    <property type="match status" value="1"/>
</dbReference>
<dbReference type="PROSITE" id="PS51353">
    <property type="entry name" value="ARSC"/>
    <property type="match status" value="1"/>
</dbReference>
<organism evidence="1">
    <name type="scientific">mine drainage metagenome</name>
    <dbReference type="NCBI Taxonomy" id="410659"/>
    <lineage>
        <taxon>unclassified sequences</taxon>
        <taxon>metagenomes</taxon>
        <taxon>ecological metagenomes</taxon>
    </lineage>
</organism>
<dbReference type="PANTHER" id="PTHR30041">
    <property type="entry name" value="ARSENATE REDUCTASE"/>
    <property type="match status" value="1"/>
</dbReference>
<comment type="caution">
    <text evidence="1">The sequence shown here is derived from an EMBL/GenBank/DDBJ whole genome shotgun (WGS) entry which is preliminary data.</text>
</comment>
<dbReference type="SUPFAM" id="SSF52833">
    <property type="entry name" value="Thioredoxin-like"/>
    <property type="match status" value="1"/>
</dbReference>
<dbReference type="EMBL" id="MLJW01000366">
    <property type="protein sequence ID" value="OIQ88608.1"/>
    <property type="molecule type" value="Genomic_DNA"/>
</dbReference>